<accession>A0A383VX87</accession>
<feature type="compositionally biased region" description="Polar residues" evidence="1">
    <location>
        <begin position="43"/>
        <end position="63"/>
    </location>
</feature>
<feature type="region of interest" description="Disordered" evidence="1">
    <location>
        <begin position="41"/>
        <end position="63"/>
    </location>
</feature>
<sequence>MLAQHRMKVNSLTTASCRPPAKLYNLHNRPHRRPLQVAAFQAEQAQTSSMATEQGSSSKPARLSSTDLFDAMCTMLGGLEESRLVGYAGQWRTWDVGTDPASPPALIDDSVNIRLWRITDATQRSVKQANLYQAPAKMAGPSTRFLPYLTGNAMSGRPDGYGLRVWEFKPDSDLINPDASVWRGNPQLAERSMRVLTVPGRATTIINGALPSGFEEGHQPRFWVLEFIIKEAGADDRRWSSMNWYELGALVVNRSINEDNAVLPDDLETRHIDPKDFPFAPRRDSMLEDVDDYVLRQGRVSPTGTATRFAYDSNGSLTSSSSPCSWSLGAAAAAGGDNAAAAAAGALVYQAYPDMSYCRVPRSLKELLEGGGQPSVVFEGGSVLRDGSLGRWLLEYSTAGDRLIKAATYEHYPAAQSA</sequence>
<gene>
    <name evidence="2" type="ORF">BQ4739_LOCUS10083</name>
</gene>
<dbReference type="Proteomes" id="UP000256970">
    <property type="component" value="Unassembled WGS sequence"/>
</dbReference>
<evidence type="ECO:0000313" key="2">
    <source>
        <dbReference type="EMBL" id="SZX69811.1"/>
    </source>
</evidence>
<proteinExistence type="predicted"/>
<dbReference type="EMBL" id="FNXT01000956">
    <property type="protein sequence ID" value="SZX69811.1"/>
    <property type="molecule type" value="Genomic_DNA"/>
</dbReference>
<evidence type="ECO:0000313" key="3">
    <source>
        <dbReference type="Proteomes" id="UP000256970"/>
    </source>
</evidence>
<evidence type="ECO:0000256" key="1">
    <source>
        <dbReference type="SAM" id="MobiDB-lite"/>
    </source>
</evidence>
<keyword evidence="3" id="KW-1185">Reference proteome</keyword>
<reference evidence="2 3" key="1">
    <citation type="submission" date="2016-10" db="EMBL/GenBank/DDBJ databases">
        <authorList>
            <person name="Cai Z."/>
        </authorList>
    </citation>
    <scope>NUCLEOTIDE SEQUENCE [LARGE SCALE GENOMIC DNA]</scope>
</reference>
<dbReference type="AlphaFoldDB" id="A0A383VX87"/>
<protein>
    <submittedName>
        <fullName evidence="2">Uncharacterized protein</fullName>
    </submittedName>
</protein>
<name>A0A383VX87_TETOB</name>
<organism evidence="2 3">
    <name type="scientific">Tetradesmus obliquus</name>
    <name type="common">Green alga</name>
    <name type="synonym">Acutodesmus obliquus</name>
    <dbReference type="NCBI Taxonomy" id="3088"/>
    <lineage>
        <taxon>Eukaryota</taxon>
        <taxon>Viridiplantae</taxon>
        <taxon>Chlorophyta</taxon>
        <taxon>core chlorophytes</taxon>
        <taxon>Chlorophyceae</taxon>
        <taxon>CS clade</taxon>
        <taxon>Sphaeropleales</taxon>
        <taxon>Scenedesmaceae</taxon>
        <taxon>Tetradesmus</taxon>
    </lineage>
</organism>